<dbReference type="GO" id="GO:0004803">
    <property type="term" value="F:transposase activity"/>
    <property type="evidence" value="ECO:0007669"/>
    <property type="project" value="InterPro"/>
</dbReference>
<gene>
    <name evidence="3" type="ORF">BCL69_107518</name>
</gene>
<dbReference type="Proteomes" id="UP000324176">
    <property type="component" value="Unassembled WGS sequence"/>
</dbReference>
<accession>A0A5D3Y8Z9</accession>
<feature type="region of interest" description="Disordered" evidence="1">
    <location>
        <begin position="1"/>
        <end position="26"/>
    </location>
</feature>
<dbReference type="EMBL" id="VNHT01000075">
    <property type="protein sequence ID" value="TYP78364.1"/>
    <property type="molecule type" value="Genomic_DNA"/>
</dbReference>
<feature type="compositionally biased region" description="Polar residues" evidence="1">
    <location>
        <begin position="15"/>
        <end position="26"/>
    </location>
</feature>
<evidence type="ECO:0000313" key="4">
    <source>
        <dbReference type="Proteomes" id="UP000324176"/>
    </source>
</evidence>
<evidence type="ECO:0000256" key="1">
    <source>
        <dbReference type="SAM" id="MobiDB-lite"/>
    </source>
</evidence>
<reference evidence="3 4" key="1">
    <citation type="submission" date="2019-07" db="EMBL/GenBank/DDBJ databases">
        <title>Active sludge and wastewater microbial communities from Klosterneuburg, Austria.</title>
        <authorList>
            <person name="Wagner M."/>
        </authorList>
    </citation>
    <scope>NUCLEOTIDE SEQUENCE [LARGE SCALE GENOMIC DNA]</scope>
    <source>
        <strain evidence="3 4">Nm2</strain>
    </source>
</reference>
<comment type="caution">
    <text evidence="3">The sequence shown here is derived from an EMBL/GenBank/DDBJ whole genome shotgun (WGS) entry which is preliminary data.</text>
</comment>
<organism evidence="3 4">
    <name type="scientific">Nitrosomonas communis</name>
    <dbReference type="NCBI Taxonomy" id="44574"/>
    <lineage>
        <taxon>Bacteria</taxon>
        <taxon>Pseudomonadati</taxon>
        <taxon>Pseudomonadota</taxon>
        <taxon>Betaproteobacteria</taxon>
        <taxon>Nitrosomonadales</taxon>
        <taxon>Nitrosomonadaceae</taxon>
        <taxon>Nitrosomonas</taxon>
    </lineage>
</organism>
<proteinExistence type="predicted"/>
<dbReference type="AlphaFoldDB" id="A0A5D3Y8Z9"/>
<sequence length="118" mass="12948">MDGSYVKAHQHSAGAASQESQAIGKSRAGNTTKIHLAVDGYGLPVEFKITGGEVNDCSAAPDLIARLPDAKAMVADKGYDSEWIWEQITKKEAQAVIPRKRNSLKGNVDRDWGLYRYR</sequence>
<name>A0A5D3Y8Z9_9PROT</name>
<evidence type="ECO:0000259" key="2">
    <source>
        <dbReference type="Pfam" id="PF01609"/>
    </source>
</evidence>
<dbReference type="GO" id="GO:0003677">
    <property type="term" value="F:DNA binding"/>
    <property type="evidence" value="ECO:0007669"/>
    <property type="project" value="InterPro"/>
</dbReference>
<feature type="domain" description="Transposase IS4-like" evidence="2">
    <location>
        <begin position="1"/>
        <end position="103"/>
    </location>
</feature>
<dbReference type="InterPro" id="IPR002559">
    <property type="entry name" value="Transposase_11"/>
</dbReference>
<evidence type="ECO:0000313" key="3">
    <source>
        <dbReference type="EMBL" id="TYP78364.1"/>
    </source>
</evidence>
<dbReference type="GO" id="GO:0006313">
    <property type="term" value="P:DNA transposition"/>
    <property type="evidence" value="ECO:0007669"/>
    <property type="project" value="InterPro"/>
</dbReference>
<protein>
    <submittedName>
        <fullName evidence="3">DDE family transposase</fullName>
    </submittedName>
</protein>
<dbReference type="Pfam" id="PF01609">
    <property type="entry name" value="DDE_Tnp_1"/>
    <property type="match status" value="1"/>
</dbReference>